<gene>
    <name evidence="11" type="ORF">ZYGR_0K00210</name>
</gene>
<reference evidence="11 12" key="1">
    <citation type="submission" date="2016-08" db="EMBL/GenBank/DDBJ databases">
        <title>Draft genome sequence of allopolyploid Zygosaccharomyces rouxii.</title>
        <authorList>
            <person name="Watanabe J."/>
            <person name="Uehara K."/>
            <person name="Mogi Y."/>
            <person name="Tsukioka Y."/>
        </authorList>
    </citation>
    <scope>NUCLEOTIDE SEQUENCE [LARGE SCALE GENOMIC DNA]</scope>
    <source>
        <strain evidence="11 12">NBRC 110957</strain>
    </source>
</reference>
<dbReference type="Proteomes" id="UP000187013">
    <property type="component" value="Unassembled WGS sequence"/>
</dbReference>
<dbReference type="OrthoDB" id="3900342at2759"/>
<keyword evidence="6 9" id="KW-1133">Transmembrane helix</keyword>
<name>A0A1Q2ZYI8_ZYGRO</name>
<feature type="compositionally biased region" description="Basic and acidic residues" evidence="8">
    <location>
        <begin position="43"/>
        <end position="54"/>
    </location>
</feature>
<dbReference type="PANTHER" id="PTHR43341">
    <property type="entry name" value="AMINO ACID PERMEASE"/>
    <property type="match status" value="1"/>
</dbReference>
<dbReference type="Pfam" id="PF00324">
    <property type="entry name" value="AA_permease"/>
    <property type="match status" value="1"/>
</dbReference>
<comment type="caution">
    <text evidence="11">The sequence shown here is derived from an EMBL/GenBank/DDBJ whole genome shotgun (WGS) entry which is preliminary data.</text>
</comment>
<proteinExistence type="inferred from homology"/>
<dbReference type="PANTHER" id="PTHR43341:SF4">
    <property type="entry name" value="ARGININE PERMEASE CAN1-RELATED"/>
    <property type="match status" value="1"/>
</dbReference>
<evidence type="ECO:0000256" key="3">
    <source>
        <dbReference type="ARBA" id="ARBA00022448"/>
    </source>
</evidence>
<feature type="transmembrane region" description="Helical" evidence="9">
    <location>
        <begin position="314"/>
        <end position="335"/>
    </location>
</feature>
<keyword evidence="4 9" id="KW-0812">Transmembrane</keyword>
<feature type="transmembrane region" description="Helical" evidence="9">
    <location>
        <begin position="517"/>
        <end position="538"/>
    </location>
</feature>
<evidence type="ECO:0000256" key="5">
    <source>
        <dbReference type="ARBA" id="ARBA00022970"/>
    </source>
</evidence>
<evidence type="ECO:0000256" key="2">
    <source>
        <dbReference type="ARBA" id="ARBA00006983"/>
    </source>
</evidence>
<dbReference type="InterPro" id="IPR004762">
    <property type="entry name" value="Amino_acid_permease_fungi"/>
</dbReference>
<feature type="transmembrane region" description="Helical" evidence="9">
    <location>
        <begin position="83"/>
        <end position="101"/>
    </location>
</feature>
<accession>A0A1Q2ZYI8</accession>
<sequence>MDYKGSLEFNQYELSNIDQSTDKVHSKDTYVKEYDQSISSQPKVDDGYGYRVDEEYGPDDSVDDEKGEVRNAQVKRALKPRHVGMIALGGTIGTGLFVGIAEPLENAGPVGMLIAYLFMASIAYSVMQSLGEMATFIPVTSASSVFSQRFLSPAFGAANGYMYWFSWAITFALELSVIGQIVEYWTYKVPLAAWISIFWVIITALNFCPVKFYGEVEFWVAFIKVIAIVGFIIYCLIMVCGAGKTGPVGFRYWRHGYAFGVGIISKNRNEARFLGWVSSLINAAFTYQGTELVGISAGEAANPRRTVPKAIKKTLWRILIFYILSLLFVGLLVPYNDAGLYNTKSYASSSPFILAIKNSGTKILPDIFNAVILTTVISAANSDVYIGSRVMYSMAKNKLAPSILSRASKQGVPYAAVIFTTAFGGLAYLETSSSGANVFNWLMNITGVAGFFCWWLLSWSHIRFMKALKHRGISRNDLPFKASFMPYIAIYSFSFMTLIILIQGFTCFTPHFNASDFVASYISVGLFFVIWAAFQIWFRCPLLTPVEHIDIDTDRRDVDAEVWEDEPPKTLWDKFWNIVA</sequence>
<dbReference type="FunFam" id="1.20.1740.10:FF:000006">
    <property type="entry name" value="General amino acid permease"/>
    <property type="match status" value="1"/>
</dbReference>
<evidence type="ECO:0000313" key="11">
    <source>
        <dbReference type="EMBL" id="GAV48516.1"/>
    </source>
</evidence>
<protein>
    <recommendedName>
        <fullName evidence="10">Amino acid permease/ SLC12A domain-containing protein</fullName>
    </recommendedName>
</protein>
<keyword evidence="7 9" id="KW-0472">Membrane</keyword>
<dbReference type="GO" id="GO:0015171">
    <property type="term" value="F:amino acid transmembrane transporter activity"/>
    <property type="evidence" value="ECO:0007669"/>
    <property type="project" value="TreeGrafter"/>
</dbReference>
<evidence type="ECO:0000256" key="6">
    <source>
        <dbReference type="ARBA" id="ARBA00022989"/>
    </source>
</evidence>
<comment type="subcellular location">
    <subcellularLocation>
        <location evidence="1">Membrane</location>
        <topology evidence="1">Multi-pass membrane protein</topology>
    </subcellularLocation>
</comment>
<feature type="compositionally biased region" description="Acidic residues" evidence="8">
    <location>
        <begin position="55"/>
        <end position="66"/>
    </location>
</feature>
<evidence type="ECO:0000256" key="7">
    <source>
        <dbReference type="ARBA" id="ARBA00023136"/>
    </source>
</evidence>
<feature type="domain" description="Amino acid permease/ SLC12A" evidence="10">
    <location>
        <begin position="82"/>
        <end position="542"/>
    </location>
</feature>
<feature type="transmembrane region" description="Helical" evidence="9">
    <location>
        <begin position="367"/>
        <end position="390"/>
    </location>
</feature>
<feature type="transmembrane region" description="Helical" evidence="9">
    <location>
        <begin position="191"/>
        <end position="212"/>
    </location>
</feature>
<evidence type="ECO:0000259" key="10">
    <source>
        <dbReference type="Pfam" id="PF00324"/>
    </source>
</evidence>
<dbReference type="InterPro" id="IPR004841">
    <property type="entry name" value="AA-permease/SLC12A_dom"/>
</dbReference>
<keyword evidence="5" id="KW-0029">Amino-acid transport</keyword>
<evidence type="ECO:0000256" key="4">
    <source>
        <dbReference type="ARBA" id="ARBA00022692"/>
    </source>
</evidence>
<evidence type="ECO:0000256" key="8">
    <source>
        <dbReference type="SAM" id="MobiDB-lite"/>
    </source>
</evidence>
<comment type="similarity">
    <text evidence="2">Belongs to the amino acid-polyamine-organocation (APC) superfamily. YAT (TC 2.A.3.10) family.</text>
</comment>
<feature type="transmembrane region" description="Helical" evidence="9">
    <location>
        <begin position="107"/>
        <end position="127"/>
    </location>
</feature>
<dbReference type="PROSITE" id="PS00218">
    <property type="entry name" value="AMINO_ACID_PERMEASE_1"/>
    <property type="match status" value="1"/>
</dbReference>
<feature type="region of interest" description="Disordered" evidence="8">
    <location>
        <begin position="34"/>
        <end position="68"/>
    </location>
</feature>
<evidence type="ECO:0000256" key="1">
    <source>
        <dbReference type="ARBA" id="ARBA00004141"/>
    </source>
</evidence>
<dbReference type="AlphaFoldDB" id="A0A1Q2ZYI8"/>
<dbReference type="NCBIfam" id="TIGR00913">
    <property type="entry name" value="2A0310"/>
    <property type="match status" value="1"/>
</dbReference>
<dbReference type="PIRSF" id="PIRSF006060">
    <property type="entry name" value="AA_transporter"/>
    <property type="match status" value="1"/>
</dbReference>
<dbReference type="InterPro" id="IPR050524">
    <property type="entry name" value="APC_YAT"/>
</dbReference>
<feature type="transmembrane region" description="Helical" evidence="9">
    <location>
        <begin position="441"/>
        <end position="462"/>
    </location>
</feature>
<dbReference type="GO" id="GO:0016020">
    <property type="term" value="C:membrane"/>
    <property type="evidence" value="ECO:0007669"/>
    <property type="project" value="UniProtKB-SubCell"/>
</dbReference>
<dbReference type="EMBL" id="BDGX01000011">
    <property type="protein sequence ID" value="GAV48516.1"/>
    <property type="molecule type" value="Genomic_DNA"/>
</dbReference>
<keyword evidence="3" id="KW-0813">Transport</keyword>
<feature type="transmembrane region" description="Helical" evidence="9">
    <location>
        <begin position="161"/>
        <end position="179"/>
    </location>
</feature>
<evidence type="ECO:0000313" key="12">
    <source>
        <dbReference type="Proteomes" id="UP000187013"/>
    </source>
</evidence>
<evidence type="ECO:0000256" key="9">
    <source>
        <dbReference type="SAM" id="Phobius"/>
    </source>
</evidence>
<dbReference type="InterPro" id="IPR004840">
    <property type="entry name" value="Amino_acid_permease_CS"/>
</dbReference>
<feature type="transmembrane region" description="Helical" evidence="9">
    <location>
        <begin position="218"/>
        <end position="242"/>
    </location>
</feature>
<dbReference type="Gene3D" id="1.20.1740.10">
    <property type="entry name" value="Amino acid/polyamine transporter I"/>
    <property type="match status" value="1"/>
</dbReference>
<organism evidence="11 12">
    <name type="scientific">Zygosaccharomyces rouxii</name>
    <dbReference type="NCBI Taxonomy" id="4956"/>
    <lineage>
        <taxon>Eukaryota</taxon>
        <taxon>Fungi</taxon>
        <taxon>Dikarya</taxon>
        <taxon>Ascomycota</taxon>
        <taxon>Saccharomycotina</taxon>
        <taxon>Saccharomycetes</taxon>
        <taxon>Saccharomycetales</taxon>
        <taxon>Saccharomycetaceae</taxon>
        <taxon>Zygosaccharomyces</taxon>
    </lineage>
</organism>
<feature type="transmembrane region" description="Helical" evidence="9">
    <location>
        <begin position="411"/>
        <end position="429"/>
    </location>
</feature>
<feature type="transmembrane region" description="Helical" evidence="9">
    <location>
        <begin position="483"/>
        <end position="505"/>
    </location>
</feature>